<dbReference type="SMART" id="SM00448">
    <property type="entry name" value="REC"/>
    <property type="match status" value="1"/>
</dbReference>
<feature type="domain" description="Response regulatory" evidence="5">
    <location>
        <begin position="7"/>
        <end position="123"/>
    </location>
</feature>
<dbReference type="InterPro" id="IPR016032">
    <property type="entry name" value="Sig_transdc_resp-reg_C-effctor"/>
</dbReference>
<dbReference type="GO" id="GO:0003677">
    <property type="term" value="F:DNA binding"/>
    <property type="evidence" value="ECO:0007669"/>
    <property type="project" value="UniProtKB-KW"/>
</dbReference>
<keyword evidence="7" id="KW-1185">Reference proteome</keyword>
<dbReference type="InterPro" id="IPR058245">
    <property type="entry name" value="NreC/VraR/RcsB-like_REC"/>
</dbReference>
<dbReference type="PRINTS" id="PR00038">
    <property type="entry name" value="HTHLUXR"/>
</dbReference>
<sequence length="233" mass="25907">MKRPLIRIVLIDDHEMVRQGLRAFLERENDFTIVGEAGTAADAIPLVERLHPHVVLLDLHLPDATGVDICRKLHASTPHTRILVLTGHAEDATVIAALQNGAHGYLLKDVRLEELLRAVRTVADGRGYLDPRVTQKTLDWVRSGALASPFANGLAKLSKQERLIMPLLAEGKTNKEIAAHLCLSDKTVKNYIANIFFKIQVKRRAEAVAWFIKENRVPYATATPPVQPVQNDT</sequence>
<feature type="domain" description="HTH luxR-type" evidence="4">
    <location>
        <begin position="150"/>
        <end position="215"/>
    </location>
</feature>
<evidence type="ECO:0000259" key="4">
    <source>
        <dbReference type="PROSITE" id="PS50043"/>
    </source>
</evidence>
<dbReference type="OrthoDB" id="9796655at2"/>
<dbReference type="CDD" id="cd06170">
    <property type="entry name" value="LuxR_C_like"/>
    <property type="match status" value="1"/>
</dbReference>
<dbReference type="InterPro" id="IPR000792">
    <property type="entry name" value="Tscrpt_reg_LuxR_C"/>
</dbReference>
<dbReference type="GO" id="GO:0000160">
    <property type="term" value="P:phosphorelay signal transduction system"/>
    <property type="evidence" value="ECO:0007669"/>
    <property type="project" value="InterPro"/>
</dbReference>
<protein>
    <submittedName>
        <fullName evidence="6">Putative NarL family two-component system response regulator</fullName>
    </submittedName>
</protein>
<dbReference type="PROSITE" id="PS50110">
    <property type="entry name" value="RESPONSE_REGULATORY"/>
    <property type="match status" value="1"/>
</dbReference>
<evidence type="ECO:0000259" key="5">
    <source>
        <dbReference type="PROSITE" id="PS50110"/>
    </source>
</evidence>
<dbReference type="InterPro" id="IPR039420">
    <property type="entry name" value="WalR-like"/>
</dbReference>
<gene>
    <name evidence="6" type="ORF">NITINOP_1356</name>
</gene>
<feature type="modified residue" description="4-aspartylphosphate" evidence="3">
    <location>
        <position position="58"/>
    </location>
</feature>
<dbReference type="PROSITE" id="PS00622">
    <property type="entry name" value="HTH_LUXR_1"/>
    <property type="match status" value="1"/>
</dbReference>
<keyword evidence="1 3" id="KW-0597">Phosphoprotein</keyword>
<keyword evidence="2" id="KW-0238">DNA-binding</keyword>
<evidence type="ECO:0000256" key="1">
    <source>
        <dbReference type="ARBA" id="ARBA00022553"/>
    </source>
</evidence>
<accession>A0A0S4KVG5</accession>
<dbReference type="PANTHER" id="PTHR43214:SF43">
    <property type="entry name" value="TWO-COMPONENT RESPONSE REGULATOR"/>
    <property type="match status" value="1"/>
</dbReference>
<evidence type="ECO:0000313" key="6">
    <source>
        <dbReference type="EMBL" id="CUQ66331.1"/>
    </source>
</evidence>
<dbReference type="STRING" id="1715989.NITINOP_1356"/>
<evidence type="ECO:0000256" key="2">
    <source>
        <dbReference type="ARBA" id="ARBA00023125"/>
    </source>
</evidence>
<dbReference type="GO" id="GO:0006355">
    <property type="term" value="P:regulation of DNA-templated transcription"/>
    <property type="evidence" value="ECO:0007669"/>
    <property type="project" value="InterPro"/>
</dbReference>
<dbReference type="InterPro" id="IPR011006">
    <property type="entry name" value="CheY-like_superfamily"/>
</dbReference>
<dbReference type="PANTHER" id="PTHR43214">
    <property type="entry name" value="TWO-COMPONENT RESPONSE REGULATOR"/>
    <property type="match status" value="1"/>
</dbReference>
<evidence type="ECO:0000256" key="3">
    <source>
        <dbReference type="PROSITE-ProRule" id="PRU00169"/>
    </source>
</evidence>
<dbReference type="RefSeq" id="WP_062484316.1">
    <property type="nucleotide sequence ID" value="NZ_LN885086.1"/>
</dbReference>
<dbReference type="SMART" id="SM00421">
    <property type="entry name" value="HTH_LUXR"/>
    <property type="match status" value="1"/>
</dbReference>
<proteinExistence type="predicted"/>
<dbReference type="AlphaFoldDB" id="A0A0S4KVG5"/>
<dbReference type="CDD" id="cd17535">
    <property type="entry name" value="REC_NarL-like"/>
    <property type="match status" value="1"/>
</dbReference>
<dbReference type="Gene3D" id="3.40.50.2300">
    <property type="match status" value="1"/>
</dbReference>
<reference evidence="7" key="1">
    <citation type="submission" date="2015-09" db="EMBL/GenBank/DDBJ databases">
        <authorList>
            <person name="Daims H."/>
        </authorList>
    </citation>
    <scope>NUCLEOTIDE SEQUENCE [LARGE SCALE GENOMIC DNA]</scope>
</reference>
<dbReference type="Pfam" id="PF00072">
    <property type="entry name" value="Response_reg"/>
    <property type="match status" value="1"/>
</dbReference>
<name>A0A0S4KVG5_9BACT</name>
<dbReference type="KEGG" id="nio:NITINOP_1356"/>
<dbReference type="PROSITE" id="PS50043">
    <property type="entry name" value="HTH_LUXR_2"/>
    <property type="match status" value="1"/>
</dbReference>
<organism evidence="6 7">
    <name type="scientific">Candidatus Nitrospira inopinata</name>
    <dbReference type="NCBI Taxonomy" id="1715989"/>
    <lineage>
        <taxon>Bacteria</taxon>
        <taxon>Pseudomonadati</taxon>
        <taxon>Nitrospirota</taxon>
        <taxon>Nitrospiria</taxon>
        <taxon>Nitrospirales</taxon>
        <taxon>Nitrospiraceae</taxon>
        <taxon>Nitrospira</taxon>
    </lineage>
</organism>
<dbReference type="EMBL" id="LN885086">
    <property type="protein sequence ID" value="CUQ66331.1"/>
    <property type="molecule type" value="Genomic_DNA"/>
</dbReference>
<evidence type="ECO:0000313" key="7">
    <source>
        <dbReference type="Proteomes" id="UP000066284"/>
    </source>
</evidence>
<dbReference type="SUPFAM" id="SSF46894">
    <property type="entry name" value="C-terminal effector domain of the bipartite response regulators"/>
    <property type="match status" value="1"/>
</dbReference>
<dbReference type="Proteomes" id="UP000066284">
    <property type="component" value="Chromosome 1"/>
</dbReference>
<dbReference type="SUPFAM" id="SSF52172">
    <property type="entry name" value="CheY-like"/>
    <property type="match status" value="1"/>
</dbReference>
<dbReference type="Pfam" id="PF00196">
    <property type="entry name" value="GerE"/>
    <property type="match status" value="1"/>
</dbReference>
<dbReference type="InterPro" id="IPR001789">
    <property type="entry name" value="Sig_transdc_resp-reg_receiver"/>
</dbReference>